<name>A0A8J7R8W4_9HYPH</name>
<comment type="caution">
    <text evidence="2">The sequence shown here is derived from an EMBL/GenBank/DDBJ whole genome shotgun (WGS) entry which is preliminary data.</text>
</comment>
<organism evidence="2 3">
    <name type="scientific">Tianweitania sediminis</name>
    <dbReference type="NCBI Taxonomy" id="1502156"/>
    <lineage>
        <taxon>Bacteria</taxon>
        <taxon>Pseudomonadati</taxon>
        <taxon>Pseudomonadota</taxon>
        <taxon>Alphaproteobacteria</taxon>
        <taxon>Hyphomicrobiales</taxon>
        <taxon>Phyllobacteriaceae</taxon>
        <taxon>Tianweitania</taxon>
    </lineage>
</organism>
<gene>
    <name evidence="2" type="ORF">J5Y06_17075</name>
</gene>
<dbReference type="InterPro" id="IPR036291">
    <property type="entry name" value="NAD(P)-bd_dom_sf"/>
</dbReference>
<dbReference type="PANTHER" id="PTHR43162">
    <property type="match status" value="1"/>
</dbReference>
<protein>
    <submittedName>
        <fullName evidence="2">NmrA family NAD(P)-binding protein</fullName>
    </submittedName>
</protein>
<evidence type="ECO:0000259" key="1">
    <source>
        <dbReference type="Pfam" id="PF05368"/>
    </source>
</evidence>
<proteinExistence type="predicted"/>
<evidence type="ECO:0000313" key="3">
    <source>
        <dbReference type="Proteomes" id="UP000666240"/>
    </source>
</evidence>
<dbReference type="Proteomes" id="UP000666240">
    <property type="component" value="Unassembled WGS sequence"/>
</dbReference>
<feature type="domain" description="NmrA-like" evidence="1">
    <location>
        <begin position="3"/>
        <end position="252"/>
    </location>
</feature>
<dbReference type="InterPro" id="IPR051604">
    <property type="entry name" value="Ergot_Alk_Oxidoreductase"/>
</dbReference>
<dbReference type="PANTHER" id="PTHR43162:SF1">
    <property type="entry name" value="PRESTALK A DIFFERENTIATION PROTEIN A"/>
    <property type="match status" value="1"/>
</dbReference>
<reference evidence="2" key="1">
    <citation type="submission" date="2021-03" db="EMBL/GenBank/DDBJ databases">
        <title>Genome sequencing and assembly of Tianweitania sediminis.</title>
        <authorList>
            <person name="Chhetri G."/>
        </authorList>
    </citation>
    <scope>NUCLEOTIDE SEQUENCE</scope>
    <source>
        <strain evidence="2">Z8</strain>
    </source>
</reference>
<dbReference type="EMBL" id="JAGIYY010000007">
    <property type="protein sequence ID" value="MBP0440367.1"/>
    <property type="molecule type" value="Genomic_DNA"/>
</dbReference>
<dbReference type="InterPro" id="IPR008030">
    <property type="entry name" value="NmrA-like"/>
</dbReference>
<keyword evidence="3" id="KW-1185">Reference proteome</keyword>
<dbReference type="SUPFAM" id="SSF51735">
    <property type="entry name" value="NAD(P)-binding Rossmann-fold domains"/>
    <property type="match status" value="1"/>
</dbReference>
<dbReference type="RefSeq" id="WP_209336398.1">
    <property type="nucleotide sequence ID" value="NZ_JAGIYY010000007.1"/>
</dbReference>
<dbReference type="AlphaFoldDB" id="A0A8J7R8W4"/>
<dbReference type="Gene3D" id="3.40.50.720">
    <property type="entry name" value="NAD(P)-binding Rossmann-like Domain"/>
    <property type="match status" value="1"/>
</dbReference>
<accession>A0A8J7R8W4</accession>
<dbReference type="Pfam" id="PF05368">
    <property type="entry name" value="NmrA"/>
    <property type="match status" value="1"/>
</dbReference>
<evidence type="ECO:0000313" key="2">
    <source>
        <dbReference type="EMBL" id="MBP0440367.1"/>
    </source>
</evidence>
<dbReference type="Gene3D" id="3.90.25.10">
    <property type="entry name" value="UDP-galactose 4-epimerase, domain 1"/>
    <property type="match status" value="1"/>
</dbReference>
<sequence length="294" mass="31656">MAHRILITGATGTVGGATLRALKADAEAGKVELLGAARSSEGADKLRDAGFAPVSFDFDDVSTLRPALKGVDSVFLLTGYSVDMLVQAKRLLDAAKAEGVRHIVHLGAFAAPDTPHAHFAWHQLIERATEAMGFDWTHLHPNFFMDTVWNGFARRPDRLVHFIGDRRASFVSSDDMAAVAAEALRNPQAHKGKSYPLAVEAVTFNELAAVLSEVTGRQVTYMPRPAAELFPVMQRQGAEANYAKSLAEGIAAIESGEFAEAGATFDNVETLIGRKPIDWRDFATTRLGELPAAG</sequence>